<evidence type="ECO:0000313" key="5">
    <source>
        <dbReference type="Proteomes" id="UP000199532"/>
    </source>
</evidence>
<reference evidence="4 5" key="1">
    <citation type="submission" date="2016-10" db="EMBL/GenBank/DDBJ databases">
        <authorList>
            <person name="de Groot N.N."/>
        </authorList>
    </citation>
    <scope>NUCLEOTIDE SEQUENCE [LARGE SCALE GENOMIC DNA]</scope>
    <source>
        <strain evidence="4 5">DSM 19938</strain>
    </source>
</reference>
<protein>
    <submittedName>
        <fullName evidence="4">Peptidase family M28</fullName>
    </submittedName>
</protein>
<evidence type="ECO:0000256" key="2">
    <source>
        <dbReference type="ARBA" id="ARBA00023315"/>
    </source>
</evidence>
<keyword evidence="1" id="KW-0808">Transferase</keyword>
<name>A0A1H6WCY9_9BACT</name>
<dbReference type="InterPro" id="IPR007484">
    <property type="entry name" value="Peptidase_M28"/>
</dbReference>
<organism evidence="4 5">
    <name type="scientific">Dyadobacter koreensis</name>
    <dbReference type="NCBI Taxonomy" id="408657"/>
    <lineage>
        <taxon>Bacteria</taxon>
        <taxon>Pseudomonadati</taxon>
        <taxon>Bacteroidota</taxon>
        <taxon>Cytophagia</taxon>
        <taxon>Cytophagales</taxon>
        <taxon>Spirosomataceae</taxon>
        <taxon>Dyadobacter</taxon>
    </lineage>
</organism>
<dbReference type="STRING" id="408657.SAMN04487995_3244"/>
<keyword evidence="2" id="KW-0012">Acyltransferase</keyword>
<dbReference type="GO" id="GO:0008270">
    <property type="term" value="F:zinc ion binding"/>
    <property type="evidence" value="ECO:0007669"/>
    <property type="project" value="TreeGrafter"/>
</dbReference>
<feature type="domain" description="Peptidase M28" evidence="3">
    <location>
        <begin position="115"/>
        <end position="336"/>
    </location>
</feature>
<dbReference type="GO" id="GO:0016603">
    <property type="term" value="F:glutaminyl-peptide cyclotransferase activity"/>
    <property type="evidence" value="ECO:0007669"/>
    <property type="project" value="TreeGrafter"/>
</dbReference>
<dbReference type="PANTHER" id="PTHR12283">
    <property type="entry name" value="GLUTAMINYL-PEPTIDE CYCLOTRANSFERASE"/>
    <property type="match status" value="1"/>
</dbReference>
<sequence>MKSRMMRLIGKTIVSVLLCSCLTGILFLASCKSKTSSEQTTEQLQKLVSSPEFNGDSAFQFVKKQVEFGARVPNTAAHKACGDYLVSTFKKFGLEVTEQNFTPETYDGKKLNARNIIASFNPKASKRILLTSHWDSRPFSDQDSVSKLTPVLAANDGASGVGVLLEIARVLSSSGNKLNLGVDIILFDAEDWGNSEKASDKFGGFCLGSQYWAANKHLPNYTAYFGVLLDMVGAKGATFPQEGYSVSMADGVVRTIWSIASQLGYSNYFIDKAGPSITDDHIPVNETAKIPMIDIIHIKQNDPERTFFDQWHTAHDDLENIDPKTLKAVGQTLIQVLYQESETVL</sequence>
<evidence type="ECO:0000313" key="4">
    <source>
        <dbReference type="EMBL" id="SEJ10700.1"/>
    </source>
</evidence>
<dbReference type="InterPro" id="IPR040234">
    <property type="entry name" value="QC/QCL"/>
</dbReference>
<dbReference type="Pfam" id="PF04389">
    <property type="entry name" value="Peptidase_M28"/>
    <property type="match status" value="1"/>
</dbReference>
<dbReference type="SUPFAM" id="SSF53187">
    <property type="entry name" value="Zn-dependent exopeptidases"/>
    <property type="match status" value="1"/>
</dbReference>
<keyword evidence="5" id="KW-1185">Reference proteome</keyword>
<gene>
    <name evidence="4" type="ORF">SAMN04487995_3244</name>
</gene>
<proteinExistence type="predicted"/>
<accession>A0A1H6WCY9</accession>
<evidence type="ECO:0000259" key="3">
    <source>
        <dbReference type="Pfam" id="PF04389"/>
    </source>
</evidence>
<dbReference type="PROSITE" id="PS51257">
    <property type="entry name" value="PROKAR_LIPOPROTEIN"/>
    <property type="match status" value="1"/>
</dbReference>
<evidence type="ECO:0000256" key="1">
    <source>
        <dbReference type="ARBA" id="ARBA00022679"/>
    </source>
</evidence>
<dbReference type="AlphaFoldDB" id="A0A1H6WCY9"/>
<dbReference type="PANTHER" id="PTHR12283:SF6">
    <property type="entry name" value="GLUTAMINYL-PEPTIDE CYCLOTRANSFERASE-RELATED"/>
    <property type="match status" value="1"/>
</dbReference>
<dbReference type="Gene3D" id="3.40.630.10">
    <property type="entry name" value="Zn peptidases"/>
    <property type="match status" value="1"/>
</dbReference>
<dbReference type="Proteomes" id="UP000199532">
    <property type="component" value="Unassembled WGS sequence"/>
</dbReference>
<dbReference type="EMBL" id="FNXY01000005">
    <property type="protein sequence ID" value="SEJ10700.1"/>
    <property type="molecule type" value="Genomic_DNA"/>
</dbReference>